<feature type="region of interest" description="Disordered" evidence="1">
    <location>
        <begin position="1"/>
        <end position="74"/>
    </location>
</feature>
<dbReference type="SUPFAM" id="SSF160214">
    <property type="entry name" value="FlaG-like"/>
    <property type="match status" value="1"/>
</dbReference>
<reference evidence="2" key="1">
    <citation type="submission" date="2009-10" db="EMBL/GenBank/DDBJ databases">
        <title>Diversity of trophic interactions inside an arsenic-rich microbial ecosystem.</title>
        <authorList>
            <person name="Bertin P.N."/>
            <person name="Heinrich-Salmeron A."/>
            <person name="Pelletier E."/>
            <person name="Goulhen-Chollet F."/>
            <person name="Arsene-Ploetze F."/>
            <person name="Gallien S."/>
            <person name="Calteau A."/>
            <person name="Vallenet D."/>
            <person name="Casiot C."/>
            <person name="Chane-Woon-Ming B."/>
            <person name="Giloteaux L."/>
            <person name="Barakat M."/>
            <person name="Bonnefoy V."/>
            <person name="Bruneel O."/>
            <person name="Chandler M."/>
            <person name="Cleiss J."/>
            <person name="Duran R."/>
            <person name="Elbaz-Poulichet F."/>
            <person name="Fonknechten N."/>
            <person name="Lauga B."/>
            <person name="Mornico D."/>
            <person name="Ortet P."/>
            <person name="Schaeffer C."/>
            <person name="Siguier P."/>
            <person name="Alexander Thil Smith A."/>
            <person name="Van Dorsselaer A."/>
            <person name="Weissenbach J."/>
            <person name="Medigue C."/>
            <person name="Le Paslier D."/>
        </authorList>
    </citation>
    <scope>NUCLEOTIDE SEQUENCE</scope>
</reference>
<evidence type="ECO:0000256" key="1">
    <source>
        <dbReference type="SAM" id="MobiDB-lite"/>
    </source>
</evidence>
<sequence length="151" mass="14883">MDVSSAAAVAPPPIAGSVGAAGASGVAPNLGEGVPPEGAAPPVASLPPAPTGPVGTPSSSGAPPSVGFGPAPANGDGKVVSSVARFFGPPSNPHPVTLNVSYRVLHHPNEIVTVFSDPQTNQEVAQFPPEILIGIAEFFDQHQGVTLDSNA</sequence>
<proteinExistence type="predicted"/>
<protein>
    <submittedName>
        <fullName evidence="2">Uncharacterized protein</fullName>
    </submittedName>
</protein>
<name>E6PCB2_9ZZZZ</name>
<evidence type="ECO:0000313" key="2">
    <source>
        <dbReference type="EMBL" id="CBH74095.1"/>
    </source>
</evidence>
<comment type="caution">
    <text evidence="2">The sequence shown here is derived from an EMBL/GenBank/DDBJ whole genome shotgun (WGS) entry which is preliminary data.</text>
</comment>
<organism evidence="2">
    <name type="scientific">mine drainage metagenome</name>
    <dbReference type="NCBI Taxonomy" id="410659"/>
    <lineage>
        <taxon>unclassified sequences</taxon>
        <taxon>metagenomes</taxon>
        <taxon>ecological metagenomes</taxon>
    </lineage>
</organism>
<accession>E6PCB2</accession>
<gene>
    <name evidence="2" type="ORF">CARN1_1982</name>
</gene>
<feature type="compositionally biased region" description="Low complexity" evidence="1">
    <location>
        <begin position="1"/>
        <end position="43"/>
    </location>
</feature>
<dbReference type="EMBL" id="CABL01000001">
    <property type="protein sequence ID" value="CBH74095.1"/>
    <property type="molecule type" value="Genomic_DNA"/>
</dbReference>
<dbReference type="AlphaFoldDB" id="E6PCB2"/>
<dbReference type="InterPro" id="IPR035924">
    <property type="entry name" value="FlaG-like_sf"/>
</dbReference>